<organism evidence="1 2">
    <name type="scientific">Chitinophaga caseinilytica</name>
    <dbReference type="NCBI Taxonomy" id="2267521"/>
    <lineage>
        <taxon>Bacteria</taxon>
        <taxon>Pseudomonadati</taxon>
        <taxon>Bacteroidota</taxon>
        <taxon>Chitinophagia</taxon>
        <taxon>Chitinophagales</taxon>
        <taxon>Chitinophagaceae</taxon>
        <taxon>Chitinophaga</taxon>
    </lineage>
</organism>
<protein>
    <recommendedName>
        <fullName evidence="3">GLPGLI family protein</fullName>
    </recommendedName>
</protein>
<accession>A0ABZ2Z942</accession>
<gene>
    <name evidence="1" type="ORF">WJU22_11345</name>
</gene>
<reference evidence="1 2" key="1">
    <citation type="submission" date="2024-03" db="EMBL/GenBank/DDBJ databases">
        <title>Chitinophaga caseinilytica sp. nov., a casein hydrolysing bacterium isolated from forest soil.</title>
        <authorList>
            <person name="Lee D.S."/>
            <person name="Han D.M."/>
            <person name="Baek J.H."/>
            <person name="Choi D.G."/>
            <person name="Jeon J.H."/>
            <person name="Jeon C.O."/>
        </authorList>
    </citation>
    <scope>NUCLEOTIDE SEQUENCE [LARGE SCALE GENOMIC DNA]</scope>
    <source>
        <strain evidence="1 2">KACC 19118</strain>
    </source>
</reference>
<evidence type="ECO:0000313" key="2">
    <source>
        <dbReference type="Proteomes" id="UP001449657"/>
    </source>
</evidence>
<evidence type="ECO:0000313" key="1">
    <source>
        <dbReference type="EMBL" id="WZN48766.1"/>
    </source>
</evidence>
<proteinExistence type="predicted"/>
<dbReference type="RefSeq" id="WP_341843348.1">
    <property type="nucleotide sequence ID" value="NZ_CP149792.1"/>
</dbReference>
<name>A0ABZ2Z942_9BACT</name>
<evidence type="ECO:0008006" key="3">
    <source>
        <dbReference type="Google" id="ProtNLM"/>
    </source>
</evidence>
<dbReference type="Proteomes" id="UP001449657">
    <property type="component" value="Chromosome"/>
</dbReference>
<sequence length="201" mass="23428">MVTMIAMAIGASAQSAPVVDIKSVSVEKVRCYDPYDKLDGYRLVISVHRQDTILRTPANVYNLDMLKDLPDSFRLILIDKLLQFKGDTSRCCKKIGMFYYDGIERTCYGKPKSSYFSIQIDALFMINKIVYPFGTSLYSCRPVVVNPRTKKELNERHGEIIKYYKVYERSYRAAREKGRLDETFRFNTRRYAWFGAAFMHD</sequence>
<keyword evidence="2" id="KW-1185">Reference proteome</keyword>
<dbReference type="EMBL" id="CP150096">
    <property type="protein sequence ID" value="WZN48766.1"/>
    <property type="molecule type" value="Genomic_DNA"/>
</dbReference>